<feature type="chain" id="PRO_5004082327" evidence="3">
    <location>
        <begin position="26"/>
        <end position="413"/>
    </location>
</feature>
<dbReference type="eggNOG" id="COG4942">
    <property type="taxonomic scope" value="Bacteria"/>
</dbReference>
<feature type="signal peptide" evidence="3">
    <location>
        <begin position="1"/>
        <end position="25"/>
    </location>
</feature>
<feature type="coiled-coil region" evidence="2">
    <location>
        <begin position="28"/>
        <end position="69"/>
    </location>
</feature>
<sequence>MFANTRGVGLWGIVLLCLLVAPAVAQNKAELEKKKQENLKKIREAENILSQTRNEKKATLGELSALEAQIAASQELTRLISKELSLLDAEIGELGLVVRALEKDLSQFKQEYAKMVYNAYKANKGYSTLTFLFSAPTFNQLFMRMKWLEQYKEARIVQLEQIRKVQDLLGMQQQQVRSKRQEQQKLLDEQVAQNQNLIALQQRQSRTIARLSEQEKSIQQDLNQRRKDLQQLDALLARLVKEEIERARKEAEAEARRNKTATASASAAVPLTPEAAALGNSFEGARARLLWPVASGFISAQFGEQQVYKQVKLENSGIEIQTKENEQVRAVFDGEVRRVFFMPGMNNVVMIQHGQYFTVYARLKEVTVKPLQKIKAKDPIGTVYTTKEGVSEVHFEIWKNDQKLNPEQWLFKN</sequence>
<evidence type="ECO:0000259" key="4">
    <source>
        <dbReference type="Pfam" id="PF01551"/>
    </source>
</evidence>
<dbReference type="Proteomes" id="UP000011910">
    <property type="component" value="Unassembled WGS sequence"/>
</dbReference>
<comment type="caution">
    <text evidence="5">The sequence shown here is derived from an EMBL/GenBank/DDBJ whole genome shotgun (WGS) entry which is preliminary data.</text>
</comment>
<keyword evidence="1 3" id="KW-0732">Signal</keyword>
<keyword evidence="2" id="KW-0175">Coiled coil</keyword>
<dbReference type="InterPro" id="IPR050570">
    <property type="entry name" value="Cell_wall_metabolism_enzyme"/>
</dbReference>
<dbReference type="STRING" id="1279009.ADICEAN_00298"/>
<feature type="domain" description="M23ase beta-sheet core" evidence="4">
    <location>
        <begin position="315"/>
        <end position="406"/>
    </location>
</feature>
<evidence type="ECO:0000313" key="6">
    <source>
        <dbReference type="Proteomes" id="UP000011910"/>
    </source>
</evidence>
<organism evidence="5 6">
    <name type="scientific">Cesiribacter andamanensis AMV16</name>
    <dbReference type="NCBI Taxonomy" id="1279009"/>
    <lineage>
        <taxon>Bacteria</taxon>
        <taxon>Pseudomonadati</taxon>
        <taxon>Bacteroidota</taxon>
        <taxon>Cytophagia</taxon>
        <taxon>Cytophagales</taxon>
        <taxon>Cesiribacteraceae</taxon>
        <taxon>Cesiribacter</taxon>
    </lineage>
</organism>
<dbReference type="PANTHER" id="PTHR21666:SF289">
    <property type="entry name" value="L-ALA--D-GLU ENDOPEPTIDASE"/>
    <property type="match status" value="1"/>
</dbReference>
<keyword evidence="6" id="KW-1185">Reference proteome</keyword>
<dbReference type="Pfam" id="PF01551">
    <property type="entry name" value="Peptidase_M23"/>
    <property type="match status" value="1"/>
</dbReference>
<dbReference type="RefSeq" id="WP_009193708.1">
    <property type="nucleotide sequence ID" value="NZ_AODQ01000004.1"/>
</dbReference>
<name>M7NS62_9BACT</name>
<dbReference type="Gene3D" id="2.70.70.10">
    <property type="entry name" value="Glucose Permease (Domain IIA)"/>
    <property type="match status" value="1"/>
</dbReference>
<evidence type="ECO:0000313" key="5">
    <source>
        <dbReference type="EMBL" id="EMR04540.1"/>
    </source>
</evidence>
<dbReference type="InterPro" id="IPR016047">
    <property type="entry name" value="M23ase_b-sheet_dom"/>
</dbReference>
<dbReference type="GO" id="GO:0004222">
    <property type="term" value="F:metalloendopeptidase activity"/>
    <property type="evidence" value="ECO:0007669"/>
    <property type="project" value="TreeGrafter"/>
</dbReference>
<dbReference type="Gene3D" id="6.10.250.3150">
    <property type="match status" value="1"/>
</dbReference>
<dbReference type="OrthoDB" id="9815884at2"/>
<evidence type="ECO:0000256" key="2">
    <source>
        <dbReference type="SAM" id="Coils"/>
    </source>
</evidence>
<gene>
    <name evidence="5" type="primary">envC_1</name>
    <name evidence="5" type="ORF">ADICEAN_00298</name>
</gene>
<dbReference type="SUPFAM" id="SSF51261">
    <property type="entry name" value="Duplicated hybrid motif"/>
    <property type="match status" value="1"/>
</dbReference>
<reference evidence="5 6" key="1">
    <citation type="journal article" date="2013" name="Genome Announc.">
        <title>Draft Genome Sequence of Cesiribacter andamanensis Strain AMV16T, Isolated from a Soil Sample from a Mud Volcano in the Andaman Islands, India.</title>
        <authorList>
            <person name="Shivaji S."/>
            <person name="Ara S."/>
            <person name="Begum Z."/>
            <person name="Srinivas T.N."/>
            <person name="Singh A."/>
            <person name="Kumar Pinnaka A."/>
        </authorList>
    </citation>
    <scope>NUCLEOTIDE SEQUENCE [LARGE SCALE GENOMIC DNA]</scope>
    <source>
        <strain evidence="5 6">AMV16</strain>
    </source>
</reference>
<dbReference type="AlphaFoldDB" id="M7NS62"/>
<evidence type="ECO:0000256" key="3">
    <source>
        <dbReference type="SAM" id="SignalP"/>
    </source>
</evidence>
<dbReference type="CDD" id="cd12797">
    <property type="entry name" value="M23_peptidase"/>
    <property type="match status" value="1"/>
</dbReference>
<dbReference type="EMBL" id="AODQ01000004">
    <property type="protein sequence ID" value="EMR04540.1"/>
    <property type="molecule type" value="Genomic_DNA"/>
</dbReference>
<protein>
    <submittedName>
        <fullName evidence="5">Septal ring factor</fullName>
    </submittedName>
</protein>
<feature type="coiled-coil region" evidence="2">
    <location>
        <begin position="222"/>
        <end position="264"/>
    </location>
</feature>
<proteinExistence type="predicted"/>
<dbReference type="PANTHER" id="PTHR21666">
    <property type="entry name" value="PEPTIDASE-RELATED"/>
    <property type="match status" value="1"/>
</dbReference>
<evidence type="ECO:0000256" key="1">
    <source>
        <dbReference type="ARBA" id="ARBA00022729"/>
    </source>
</evidence>
<dbReference type="InterPro" id="IPR011055">
    <property type="entry name" value="Dup_hybrid_motif"/>
</dbReference>
<accession>M7NS62</accession>